<dbReference type="AlphaFoldDB" id="A0A835JHQ3"/>
<dbReference type="EMBL" id="JADGMS010000014">
    <property type="protein sequence ID" value="KAF9668883.1"/>
    <property type="molecule type" value="Genomic_DNA"/>
</dbReference>
<dbReference type="Proteomes" id="UP000657918">
    <property type="component" value="Unassembled WGS sequence"/>
</dbReference>
<accession>A0A835JHQ3</accession>
<gene>
    <name evidence="1" type="ORF">SADUNF_Sadunf14G0049700</name>
</gene>
<evidence type="ECO:0000313" key="1">
    <source>
        <dbReference type="EMBL" id="KAF9668883.1"/>
    </source>
</evidence>
<sequence length="291" mass="32783">MTTIVTSSNEFYFLLPERIDGILPMSPTLLSHLMFQCRSKRVKCQLIMAECSSRESPKENMGMKIGNKNTASESSALKEKLEILIEVSETADGCADLSSKNLLSVVLQLITQLNLCIKGLTVILFQIVVSQVLAIVSLAGKEHQQAIWGGLFHHVFPMIAKVRSRETRLPVVTASLEEWMKLLIFRISLDEIHFPELFSKLYYRSIDLVSRGKVDLLLDRSAVVELHGLVDFVDTLLSSGLIELPFGFLHNLETPAIIRTAMKQADNPETTTTCTPKFRPYKRSRRDGCYH</sequence>
<organism evidence="1 2">
    <name type="scientific">Salix dunnii</name>
    <dbReference type="NCBI Taxonomy" id="1413687"/>
    <lineage>
        <taxon>Eukaryota</taxon>
        <taxon>Viridiplantae</taxon>
        <taxon>Streptophyta</taxon>
        <taxon>Embryophyta</taxon>
        <taxon>Tracheophyta</taxon>
        <taxon>Spermatophyta</taxon>
        <taxon>Magnoliopsida</taxon>
        <taxon>eudicotyledons</taxon>
        <taxon>Gunneridae</taxon>
        <taxon>Pentapetalae</taxon>
        <taxon>rosids</taxon>
        <taxon>fabids</taxon>
        <taxon>Malpighiales</taxon>
        <taxon>Salicaceae</taxon>
        <taxon>Saliceae</taxon>
        <taxon>Salix</taxon>
    </lineage>
</organism>
<evidence type="ECO:0000313" key="2">
    <source>
        <dbReference type="Proteomes" id="UP000657918"/>
    </source>
</evidence>
<comment type="caution">
    <text evidence="1">The sequence shown here is derived from an EMBL/GenBank/DDBJ whole genome shotgun (WGS) entry which is preliminary data.</text>
</comment>
<proteinExistence type="predicted"/>
<reference evidence="1 2" key="1">
    <citation type="submission" date="2020-10" db="EMBL/GenBank/DDBJ databases">
        <title>Plant Genome Project.</title>
        <authorList>
            <person name="Zhang R.-G."/>
        </authorList>
    </citation>
    <scope>NUCLEOTIDE SEQUENCE [LARGE SCALE GENOMIC DNA]</scope>
    <source>
        <strain evidence="1">FAFU-HL-1</strain>
        <tissue evidence="1">Leaf</tissue>
    </source>
</reference>
<keyword evidence="2" id="KW-1185">Reference proteome</keyword>
<name>A0A835JHQ3_9ROSI</name>
<protein>
    <submittedName>
        <fullName evidence="1">Uncharacterized protein</fullName>
    </submittedName>
</protein>
<dbReference type="OrthoDB" id="10500117at2759"/>